<evidence type="ECO:0000313" key="2">
    <source>
        <dbReference type="EMBL" id="THC93637.1"/>
    </source>
</evidence>
<dbReference type="Proteomes" id="UP000308092">
    <property type="component" value="Unassembled WGS sequence"/>
</dbReference>
<dbReference type="VEuPathDB" id="FungiDB:EYZ11_006887"/>
<name>A0A4S3JGM2_9EURO</name>
<proteinExistence type="predicted"/>
<reference evidence="2 3" key="1">
    <citation type="submission" date="2019-03" db="EMBL/GenBank/DDBJ databases">
        <title>The genome sequence of a newly discovered highly antifungal drug resistant Aspergillus species, Aspergillus tanneri NIH 1004.</title>
        <authorList>
            <person name="Mounaud S."/>
            <person name="Singh I."/>
            <person name="Joardar V."/>
            <person name="Pakala S."/>
            <person name="Pakala S."/>
            <person name="Venepally P."/>
            <person name="Hoover J."/>
            <person name="Nierman W."/>
            <person name="Chung J."/>
            <person name="Losada L."/>
        </authorList>
    </citation>
    <scope>NUCLEOTIDE SEQUENCE [LARGE SCALE GENOMIC DNA]</scope>
    <source>
        <strain evidence="2 3">NIH1004</strain>
    </source>
</reference>
<keyword evidence="1" id="KW-0732">Signal</keyword>
<evidence type="ECO:0000313" key="3">
    <source>
        <dbReference type="Proteomes" id="UP000308092"/>
    </source>
</evidence>
<dbReference type="AlphaFoldDB" id="A0A4S3JGM2"/>
<feature type="chain" id="PRO_5020672500" evidence="1">
    <location>
        <begin position="19"/>
        <end position="114"/>
    </location>
</feature>
<feature type="signal peptide" evidence="1">
    <location>
        <begin position="1"/>
        <end position="18"/>
    </location>
</feature>
<comment type="caution">
    <text evidence="2">The sequence shown here is derived from an EMBL/GenBank/DDBJ whole genome shotgun (WGS) entry which is preliminary data.</text>
</comment>
<protein>
    <submittedName>
        <fullName evidence="2">Uncharacterized protein</fullName>
    </submittedName>
</protein>
<organism evidence="2 3">
    <name type="scientific">Aspergillus tanneri</name>
    <dbReference type="NCBI Taxonomy" id="1220188"/>
    <lineage>
        <taxon>Eukaryota</taxon>
        <taxon>Fungi</taxon>
        <taxon>Dikarya</taxon>
        <taxon>Ascomycota</taxon>
        <taxon>Pezizomycotina</taxon>
        <taxon>Eurotiomycetes</taxon>
        <taxon>Eurotiomycetidae</taxon>
        <taxon>Eurotiales</taxon>
        <taxon>Aspergillaceae</taxon>
        <taxon>Aspergillus</taxon>
        <taxon>Aspergillus subgen. Circumdati</taxon>
    </lineage>
</organism>
<keyword evidence="3" id="KW-1185">Reference proteome</keyword>
<evidence type="ECO:0000256" key="1">
    <source>
        <dbReference type="SAM" id="SignalP"/>
    </source>
</evidence>
<sequence>MQLPIIFFLFILIVLSSAAAITPAADTTTTITLRDDDRDKCHQICTGNNDCSGECSECYNFTCCETGFIQTALESFLRFFLVLMFDLLDWIYGIPEDRPDDFDWEEDIDDWTLP</sequence>
<dbReference type="EMBL" id="SOSA01000253">
    <property type="protein sequence ID" value="THC93637.1"/>
    <property type="molecule type" value="Genomic_DNA"/>
</dbReference>
<gene>
    <name evidence="2" type="ORF">EYZ11_006887</name>
</gene>
<accession>A0A4S3JGM2</accession>